<dbReference type="InterPro" id="IPR029787">
    <property type="entry name" value="Nucleotide_cyclase"/>
</dbReference>
<dbReference type="NCBIfam" id="TIGR00229">
    <property type="entry name" value="sensory_box"/>
    <property type="match status" value="1"/>
</dbReference>
<dbReference type="Proteomes" id="UP000242415">
    <property type="component" value="Unassembled WGS sequence"/>
</dbReference>
<evidence type="ECO:0000313" key="4">
    <source>
        <dbReference type="EMBL" id="SDY38148.1"/>
    </source>
</evidence>
<dbReference type="Gene3D" id="3.30.450.20">
    <property type="entry name" value="PAS domain"/>
    <property type="match status" value="1"/>
</dbReference>
<dbReference type="CDD" id="cd00130">
    <property type="entry name" value="PAS"/>
    <property type="match status" value="1"/>
</dbReference>
<keyword evidence="1" id="KW-0812">Transmembrane</keyword>
<dbReference type="AlphaFoldDB" id="A0A1H3JFI0"/>
<gene>
    <name evidence="4" type="ORF">SAMN05444365_10274</name>
</gene>
<feature type="domain" description="PAS" evidence="2">
    <location>
        <begin position="317"/>
        <end position="387"/>
    </location>
</feature>
<dbReference type="Pfam" id="PF00990">
    <property type="entry name" value="GGDEF"/>
    <property type="match status" value="1"/>
</dbReference>
<feature type="domain" description="GGDEF" evidence="3">
    <location>
        <begin position="474"/>
        <end position="606"/>
    </location>
</feature>
<organism evidence="4 5">
    <name type="scientific">Micromonospora pattaloongensis</name>
    <dbReference type="NCBI Taxonomy" id="405436"/>
    <lineage>
        <taxon>Bacteria</taxon>
        <taxon>Bacillati</taxon>
        <taxon>Actinomycetota</taxon>
        <taxon>Actinomycetes</taxon>
        <taxon>Micromonosporales</taxon>
        <taxon>Micromonosporaceae</taxon>
        <taxon>Micromonospora</taxon>
    </lineage>
</organism>
<feature type="transmembrane region" description="Helical" evidence="1">
    <location>
        <begin position="290"/>
        <end position="312"/>
    </location>
</feature>
<dbReference type="PROSITE" id="PS50887">
    <property type="entry name" value="GGDEF"/>
    <property type="match status" value="1"/>
</dbReference>
<dbReference type="InterPro" id="IPR000014">
    <property type="entry name" value="PAS"/>
</dbReference>
<dbReference type="EMBL" id="FNPH01000002">
    <property type="protein sequence ID" value="SDY38148.1"/>
    <property type="molecule type" value="Genomic_DNA"/>
</dbReference>
<dbReference type="PANTHER" id="PTHR44757">
    <property type="entry name" value="DIGUANYLATE CYCLASE DGCP"/>
    <property type="match status" value="1"/>
</dbReference>
<keyword evidence="1" id="KW-0472">Membrane</keyword>
<dbReference type="CDD" id="cd01949">
    <property type="entry name" value="GGDEF"/>
    <property type="match status" value="1"/>
</dbReference>
<dbReference type="GO" id="GO:0006355">
    <property type="term" value="P:regulation of DNA-templated transcription"/>
    <property type="evidence" value="ECO:0007669"/>
    <property type="project" value="InterPro"/>
</dbReference>
<keyword evidence="5" id="KW-1185">Reference proteome</keyword>
<proteinExistence type="predicted"/>
<dbReference type="PROSITE" id="PS50112">
    <property type="entry name" value="PAS"/>
    <property type="match status" value="1"/>
</dbReference>
<dbReference type="Pfam" id="PF00989">
    <property type="entry name" value="PAS"/>
    <property type="match status" value="1"/>
</dbReference>
<dbReference type="InterPro" id="IPR013767">
    <property type="entry name" value="PAS_fold"/>
</dbReference>
<evidence type="ECO:0000259" key="3">
    <source>
        <dbReference type="PROSITE" id="PS50887"/>
    </source>
</evidence>
<evidence type="ECO:0000313" key="5">
    <source>
        <dbReference type="Proteomes" id="UP000242415"/>
    </source>
</evidence>
<dbReference type="SMART" id="SM00091">
    <property type="entry name" value="PAS"/>
    <property type="match status" value="1"/>
</dbReference>
<dbReference type="SMART" id="SM00267">
    <property type="entry name" value="GGDEF"/>
    <property type="match status" value="1"/>
</dbReference>
<dbReference type="Gene3D" id="3.30.70.270">
    <property type="match status" value="1"/>
</dbReference>
<dbReference type="InterPro" id="IPR035965">
    <property type="entry name" value="PAS-like_dom_sf"/>
</dbReference>
<dbReference type="SUPFAM" id="SSF55073">
    <property type="entry name" value="Nucleotide cyclase"/>
    <property type="match status" value="1"/>
</dbReference>
<dbReference type="NCBIfam" id="TIGR00254">
    <property type="entry name" value="GGDEF"/>
    <property type="match status" value="1"/>
</dbReference>
<protein>
    <submittedName>
        <fullName evidence="4">PAS domain S-box-containing protein/diguanylate cyclase (GGDEF) domain-containing protein</fullName>
    </submittedName>
</protein>
<dbReference type="SUPFAM" id="SSF55785">
    <property type="entry name" value="PYP-like sensor domain (PAS domain)"/>
    <property type="match status" value="1"/>
</dbReference>
<dbReference type="PANTHER" id="PTHR44757:SF2">
    <property type="entry name" value="BIOFILM ARCHITECTURE MAINTENANCE PROTEIN MBAA"/>
    <property type="match status" value="1"/>
</dbReference>
<dbReference type="InterPro" id="IPR052155">
    <property type="entry name" value="Biofilm_reg_signaling"/>
</dbReference>
<dbReference type="STRING" id="405436.SAMN05444365_10274"/>
<dbReference type="InterPro" id="IPR000160">
    <property type="entry name" value="GGDEF_dom"/>
</dbReference>
<evidence type="ECO:0000259" key="2">
    <source>
        <dbReference type="PROSITE" id="PS50112"/>
    </source>
</evidence>
<dbReference type="CDD" id="cd18773">
    <property type="entry name" value="PDC1_HK_sensor"/>
    <property type="match status" value="1"/>
</dbReference>
<name>A0A1H3JFI0_9ACTN</name>
<sequence>MGAPKIKNEVIMRIPRWFTALVTSGLLFAVGAVGWQMNEAALRAAEAVHRADTLTLGRNNATLASKYLSLSARELSEFVDGRQPELRSLESVDRRLLEWFVARSVFFQHGAAFTDPNGRILYSVSNAPGLPEPDDPGYAPMLRGPAGRSMIFSGVMTVRGASMIAVAVPILGDGAVRGMMLGYARLRDSTLQESMEAAPGESSAHGVVDSRGLVAATSDDALLGTAIAPAVREALARSRTGPTFVEYEANGREMVALVVPGLPGGWGYYWTDSIADFYGTVRDRNTRTGLALLGLILVAAVSLVLVDLRAAAARRRTEERFRALVQHSSDCISVLDVTGRIVYDSPSTSAVLGYSPNGRIGELAIYMLHPDDRAAAREVFGRLIAQRGAVERMQCRALHANGDYHWVDMHVTNLVHNRAIEGLVVNLRDICDSRKLQEQLSFQALHDALTGLPNRRLLNERLAAALTPDHRRSALVAVLFVDLDRFKSVNDTLGHEAGDELLRQVSARIAGCLGPEHLLARVGGDEFVVLMEGIGTAEEAMGVADRIVAALREPFDVQGHPVVIGASVGVNVNEPGTTADTMLSGADAAMYQAKQAGGLGYATTSPVDRAAVTTAGPAASAATPGGVIHSA</sequence>
<accession>A0A1H3JFI0</accession>
<evidence type="ECO:0000256" key="1">
    <source>
        <dbReference type="SAM" id="Phobius"/>
    </source>
</evidence>
<keyword evidence="1" id="KW-1133">Transmembrane helix</keyword>
<dbReference type="InterPro" id="IPR043128">
    <property type="entry name" value="Rev_trsase/Diguanyl_cyclase"/>
</dbReference>
<reference evidence="5" key="1">
    <citation type="submission" date="2016-10" db="EMBL/GenBank/DDBJ databases">
        <authorList>
            <person name="Varghese N."/>
            <person name="Submissions S."/>
        </authorList>
    </citation>
    <scope>NUCLEOTIDE SEQUENCE [LARGE SCALE GENOMIC DNA]</scope>
    <source>
        <strain evidence="5">DSM 45245</strain>
    </source>
</reference>
<dbReference type="OrthoDB" id="8526884at2"/>